<dbReference type="InterPro" id="IPR050863">
    <property type="entry name" value="CenT-Element_Derived"/>
</dbReference>
<dbReference type="PANTHER" id="PTHR19303:SF73">
    <property type="entry name" value="PROTEIN PDC2"/>
    <property type="match status" value="1"/>
</dbReference>
<comment type="subcellular location">
    <subcellularLocation>
        <location evidence="1">Nucleus</location>
    </subcellularLocation>
</comment>
<evidence type="ECO:0000259" key="3">
    <source>
        <dbReference type="PROSITE" id="PS51253"/>
    </source>
</evidence>
<feature type="non-terminal residue" evidence="4">
    <location>
        <position position="1"/>
    </location>
</feature>
<dbReference type="InterPro" id="IPR010921">
    <property type="entry name" value="Trp_repressor/repl_initiator"/>
</dbReference>
<keyword evidence="6" id="KW-1185">Reference proteome</keyword>
<dbReference type="Pfam" id="PF03221">
    <property type="entry name" value="HTH_Tnp_Tc5"/>
    <property type="match status" value="2"/>
</dbReference>
<feature type="domain" description="HTH CENPB-type" evidence="3">
    <location>
        <begin position="187"/>
        <end position="263"/>
    </location>
</feature>
<dbReference type="PROSITE" id="PS51253">
    <property type="entry name" value="HTH_CENPB"/>
    <property type="match status" value="2"/>
</dbReference>
<evidence type="ECO:0000313" key="6">
    <source>
        <dbReference type="Proteomes" id="UP000030764"/>
    </source>
</evidence>
<dbReference type="Gene3D" id="1.10.10.60">
    <property type="entry name" value="Homeodomain-like"/>
    <property type="match status" value="3"/>
</dbReference>
<protein>
    <recommendedName>
        <fullName evidence="3">HTH CENPB-type domain-containing protein</fullName>
    </recommendedName>
</protein>
<dbReference type="SMART" id="SM00674">
    <property type="entry name" value="CENPB"/>
    <property type="match status" value="2"/>
</dbReference>
<dbReference type="PANTHER" id="PTHR19303">
    <property type="entry name" value="TRANSPOSON"/>
    <property type="match status" value="1"/>
</dbReference>
<dbReference type="EMBL" id="KL367479">
    <property type="protein sequence ID" value="KFD72089.1"/>
    <property type="molecule type" value="Genomic_DNA"/>
</dbReference>
<keyword evidence="2" id="KW-0238">DNA-binding</keyword>
<dbReference type="SUPFAM" id="SSF46689">
    <property type="entry name" value="Homeodomain-like"/>
    <property type="match status" value="2"/>
</dbReference>
<gene>
    <name evidence="4" type="ORF">M513_00495</name>
    <name evidence="5" type="ORF">M514_00495</name>
</gene>
<dbReference type="Proteomes" id="UP000030758">
    <property type="component" value="Unassembled WGS sequence"/>
</dbReference>
<dbReference type="GO" id="GO:0043565">
    <property type="term" value="F:sequence-specific DNA binding"/>
    <property type="evidence" value="ECO:0007669"/>
    <property type="project" value="InterPro"/>
</dbReference>
<proteinExistence type="predicted"/>
<feature type="non-terminal residue" evidence="4">
    <location>
        <position position="505"/>
    </location>
</feature>
<evidence type="ECO:0000313" key="5">
    <source>
        <dbReference type="EMBL" id="KFD72089.1"/>
    </source>
</evidence>
<dbReference type="EMBL" id="KL363183">
    <property type="protein sequence ID" value="KFD58802.1"/>
    <property type="molecule type" value="Genomic_DNA"/>
</dbReference>
<dbReference type="InterPro" id="IPR009057">
    <property type="entry name" value="Homeodomain-like_sf"/>
</dbReference>
<name>A0A085MNK6_9BILA</name>
<sequence>LQSRIASLAKSHFYACVCPPYGLSKRLHPFLEKTFHKRSSDSALTSLPYAMDSNGIKELAAPTSRTISVIVSPSTVRLNGQLDESLSNSQSKVTTTTTTREPAGADVEMHAPIKRNGMLLFGMGTVAGNNRMSYPREFKLTAIKYYNENGRNKYRTCKEFQITKSMLNGWLQKIDKIQQSRPGSLKSGRSGRRPQFPNVEKKLYAIYRAQLRDGNKVGNRWLRETAKLIAQRTCHPNELNGMCQFSERWLCNFKKRYNINLSKDWSHPDVASNPTPPIIDNTPESIEQMCAGSTTEEVKALQLPPIANKMERVEEAEEEETDCDSAETMVRQECQVKRGRKVQFPQVEQLLNRILCEKRLDGQRVTNRWLQDEAKRLAIELCPQTFHDAYKSARCMFSEHWLHNFKKRYGISLKQSVKVENPVVPFQADQGGEHSSRFDESSNADLLYYPALMERIDDLPTMVPLQNFTKSLLSINVDDWYMHVKDVSMAAEHSHVTSSKPIVDP</sequence>
<evidence type="ECO:0000313" key="4">
    <source>
        <dbReference type="EMBL" id="KFD58802.1"/>
    </source>
</evidence>
<feature type="domain" description="HTH CENPB-type" evidence="3">
    <location>
        <begin position="335"/>
        <end position="415"/>
    </location>
</feature>
<evidence type="ECO:0000256" key="1">
    <source>
        <dbReference type="ARBA" id="ARBA00004123"/>
    </source>
</evidence>
<reference evidence="4 6" key="1">
    <citation type="journal article" date="2014" name="Nat. Genet.">
        <title>Genome and transcriptome of the porcine whipworm Trichuris suis.</title>
        <authorList>
            <person name="Jex A.R."/>
            <person name="Nejsum P."/>
            <person name="Schwarz E.M."/>
            <person name="Hu L."/>
            <person name="Young N.D."/>
            <person name="Hall R.S."/>
            <person name="Korhonen P.K."/>
            <person name="Liao S."/>
            <person name="Thamsborg S."/>
            <person name="Xia J."/>
            <person name="Xu P."/>
            <person name="Wang S."/>
            <person name="Scheerlinck J.P."/>
            <person name="Hofmann A."/>
            <person name="Sternberg P.W."/>
            <person name="Wang J."/>
            <person name="Gasser R.B."/>
        </authorList>
    </citation>
    <scope>NUCLEOTIDE SEQUENCE [LARGE SCALE GENOMIC DNA]</scope>
    <source>
        <strain evidence="5">DCEP-RM93F</strain>
        <strain evidence="4">DCEP-RM93M</strain>
    </source>
</reference>
<dbReference type="InterPro" id="IPR006600">
    <property type="entry name" value="HTH_CenpB_DNA-bd_dom"/>
</dbReference>
<dbReference type="GO" id="GO:0005634">
    <property type="term" value="C:nucleus"/>
    <property type="evidence" value="ECO:0007669"/>
    <property type="project" value="UniProtKB-SubCell"/>
</dbReference>
<accession>A0A085MNK6</accession>
<dbReference type="AlphaFoldDB" id="A0A085MNK6"/>
<dbReference type="Proteomes" id="UP000030764">
    <property type="component" value="Unassembled WGS sequence"/>
</dbReference>
<dbReference type="SUPFAM" id="SSF48295">
    <property type="entry name" value="TrpR-like"/>
    <property type="match status" value="1"/>
</dbReference>
<organism evidence="4 6">
    <name type="scientific">Trichuris suis</name>
    <name type="common">pig whipworm</name>
    <dbReference type="NCBI Taxonomy" id="68888"/>
    <lineage>
        <taxon>Eukaryota</taxon>
        <taxon>Metazoa</taxon>
        <taxon>Ecdysozoa</taxon>
        <taxon>Nematoda</taxon>
        <taxon>Enoplea</taxon>
        <taxon>Dorylaimia</taxon>
        <taxon>Trichinellida</taxon>
        <taxon>Trichuridae</taxon>
        <taxon>Trichuris</taxon>
    </lineage>
</organism>
<evidence type="ECO:0000256" key="2">
    <source>
        <dbReference type="ARBA" id="ARBA00023125"/>
    </source>
</evidence>